<evidence type="ECO:0000313" key="3">
    <source>
        <dbReference type="Proteomes" id="UP000494182"/>
    </source>
</evidence>
<name>A0A6P2ZYN6_9BURK</name>
<protein>
    <submittedName>
        <fullName evidence="2">Phage tail fiber protein</fullName>
    </submittedName>
</protein>
<organism evidence="2 3">
    <name type="scientific">Burkholderia contaminans</name>
    <dbReference type="NCBI Taxonomy" id="488447"/>
    <lineage>
        <taxon>Bacteria</taxon>
        <taxon>Pseudomonadati</taxon>
        <taxon>Pseudomonadota</taxon>
        <taxon>Betaproteobacteria</taxon>
        <taxon>Burkholderiales</taxon>
        <taxon>Burkholderiaceae</taxon>
        <taxon>Burkholderia</taxon>
        <taxon>Burkholderia cepacia complex</taxon>
    </lineage>
</organism>
<gene>
    <name evidence="2" type="ORF">BCO71171_04272</name>
</gene>
<dbReference type="InterPro" id="IPR048390">
    <property type="entry name" value="Gp34_trimer"/>
</dbReference>
<dbReference type="Proteomes" id="UP000494182">
    <property type="component" value="Unassembled WGS sequence"/>
</dbReference>
<dbReference type="Pfam" id="PF21446">
    <property type="entry name" value="Gp34_trimer"/>
    <property type="match status" value="2"/>
</dbReference>
<feature type="domain" description="Long-tail fiber proximal subunit trimerization" evidence="1">
    <location>
        <begin position="600"/>
        <end position="664"/>
    </location>
</feature>
<sequence>MAGNLIYITDAGRAALVAPGNTGTTAHQVTQIGLSTAAFVFKPDMTALPSELKRITTFGGDTVAKDTIHIVIQDDSADQYKLFGFGLYLENGVLFGVYVQNDPILEKAPASMLLLAADTVFASIDVTKLVFGPTSFLNPPATTERKGVVELATQTEVDDGTDDTRAVTPKTAANRYAALTGARFTGNVSASGGIASTGLDSGGANFRLMNGRDVILRNDGTNFYLLLSGGSGLGASWNNLRPLTVDTATGAVILDGTGAGGAYVGGPLNVKGMLNVSNGPSEGRMLIGPSGGYFFGTGASAGFYLPSTGAMFAFDFAKKNLVIGSGSEVWHAANLPNPAQTTGITMSGQFLAAEGTVGRPGISFVNDGTPDTGFFHVADGVFAVTNNGQETMRFIAWGNGRSNRVLIGTAVDDDPNSMLLVAGNAVTRGLHRFGSGAVTTWSNSDAAWGFFRSNGHVSIGSEGAAGIVQVIAGNAEAGRFVPGGRLLVGTSADDGTTAIQAKGAIKATSGVGAIVASNGGGSAQTSMILRREGGATDQKSWEILHGGDGTFAIRTPNDAYSAAQNALWITRGAGSAVGTVVLMQNGGRVLVGTTNDDGKNALQANGGIAASGGIVSRGMDGSGANFRAIGGQYGAFMRNDGTVVYLLSTKAGDAEGLFNDFRPLSWNLASGDVTIAGNGSSTVVGGTLTTLGALKLNPSGEGVIRAGSNDGYFFGNLDRCGWYSPTKGSFQYHHAERALKVNDKVVWHEGNLTPLDRNLGGQVNGTLTLYGPGEYGSQLVLNANGYTPRIQAKASTQEWMVTNGANSAANLVVSDNGLVNFPRARPQWAGGLTPYDTGNFDPNAKVNKAGDTMTGDLRVKQPNNTDARGLVLARADSTAQAWIHGTANGNYSAWATMNPDGSWKSNPITVYNDDNRVQFNSDIHVTALSRFYNRPTLNRDGWQADIAMRNNRPGYDSWSYLRARDGGGVEIINSAYNAVTWSVDDWGNMYMRGQQTLTTNGNLNLTWRGRWLSDEIEAIWGSINTRAGAGARVQWDSGVNNFGTVDRLNGALPAPWVVCGLSGPGNGTANAIVVYGVLLRNQ</sequence>
<evidence type="ECO:0000259" key="1">
    <source>
        <dbReference type="Pfam" id="PF21446"/>
    </source>
</evidence>
<accession>A0A6P2ZYN6</accession>
<evidence type="ECO:0000313" key="2">
    <source>
        <dbReference type="EMBL" id="VWD35799.1"/>
    </source>
</evidence>
<reference evidence="2 3" key="1">
    <citation type="submission" date="2019-09" db="EMBL/GenBank/DDBJ databases">
        <authorList>
            <person name="Depoorter E."/>
        </authorList>
    </citation>
    <scope>NUCLEOTIDE SEQUENCE [LARGE SCALE GENOMIC DNA]</scope>
    <source>
        <strain evidence="2">R-71171</strain>
    </source>
</reference>
<dbReference type="EMBL" id="CABVQT010000011">
    <property type="protein sequence ID" value="VWD35799.1"/>
    <property type="molecule type" value="Genomic_DNA"/>
</dbReference>
<feature type="domain" description="Long-tail fiber proximal subunit trimerization" evidence="1">
    <location>
        <begin position="174"/>
        <end position="245"/>
    </location>
</feature>
<dbReference type="AlphaFoldDB" id="A0A6P2ZYN6"/>
<proteinExistence type="predicted"/>
<dbReference type="RefSeq" id="WP_254600253.1">
    <property type="nucleotide sequence ID" value="NZ_CABVQT010000011.1"/>
</dbReference>